<evidence type="ECO:0000256" key="11">
    <source>
        <dbReference type="SAM" id="MobiDB-lite"/>
    </source>
</evidence>
<protein>
    <recommendedName>
        <fullName evidence="3">RING-type E3 ubiquitin transferase</fullName>
        <ecNumber evidence="3">2.3.2.27</ecNumber>
    </recommendedName>
</protein>
<dbReference type="InterPro" id="IPR001841">
    <property type="entry name" value="Znf_RING"/>
</dbReference>
<feature type="transmembrane region" description="Helical" evidence="12">
    <location>
        <begin position="12"/>
        <end position="30"/>
    </location>
</feature>
<evidence type="ECO:0000256" key="2">
    <source>
        <dbReference type="ARBA" id="ARBA00004167"/>
    </source>
</evidence>
<dbReference type="CDD" id="cd16796">
    <property type="entry name" value="RING-H2_RNF13"/>
    <property type="match status" value="1"/>
</dbReference>
<name>A0A2T7NCM3_POMCA</name>
<feature type="transmembrane region" description="Helical" evidence="12">
    <location>
        <begin position="184"/>
        <end position="208"/>
    </location>
</feature>
<dbReference type="SUPFAM" id="SSF52025">
    <property type="entry name" value="PA domain"/>
    <property type="match status" value="1"/>
</dbReference>
<gene>
    <name evidence="14" type="ORF">C0Q70_21479</name>
</gene>
<keyword evidence="9 12" id="KW-0472">Membrane</keyword>
<feature type="compositionally biased region" description="Acidic residues" evidence="11">
    <location>
        <begin position="296"/>
        <end position="307"/>
    </location>
</feature>
<dbReference type="InterPro" id="IPR051653">
    <property type="entry name" value="E3_ligase_sorting_rcpt"/>
</dbReference>
<dbReference type="AlphaFoldDB" id="A0A2T7NCM3"/>
<evidence type="ECO:0000256" key="9">
    <source>
        <dbReference type="ARBA" id="ARBA00023136"/>
    </source>
</evidence>
<evidence type="ECO:0000259" key="13">
    <source>
        <dbReference type="PROSITE" id="PS50089"/>
    </source>
</evidence>
<dbReference type="STRING" id="400727.A0A2T7NCM3"/>
<evidence type="ECO:0000256" key="4">
    <source>
        <dbReference type="ARBA" id="ARBA00022692"/>
    </source>
</evidence>
<comment type="subcellular location">
    <subcellularLocation>
        <location evidence="2">Membrane</location>
        <topology evidence="2">Single-pass membrane protein</topology>
    </subcellularLocation>
</comment>
<comment type="catalytic activity">
    <reaction evidence="1">
        <text>S-ubiquitinyl-[E2 ubiquitin-conjugating enzyme]-L-cysteine + [acceptor protein]-L-lysine = [E2 ubiquitin-conjugating enzyme]-L-cysteine + N(6)-ubiquitinyl-[acceptor protein]-L-lysine.</text>
        <dbReference type="EC" id="2.3.2.27"/>
    </reaction>
</comment>
<evidence type="ECO:0000256" key="1">
    <source>
        <dbReference type="ARBA" id="ARBA00000900"/>
    </source>
</evidence>
<evidence type="ECO:0000256" key="12">
    <source>
        <dbReference type="SAM" id="Phobius"/>
    </source>
</evidence>
<dbReference type="PANTHER" id="PTHR47168:SF1">
    <property type="entry name" value="OS02G0798600 PROTEIN"/>
    <property type="match status" value="1"/>
</dbReference>
<sequence length="445" mass="49638">MVGECRIPGHITGLYIFAVLNLMVMFHSLVNAEVSVIDMKTNQTISSFADRQADFGSDFPDEGLIGHLFYVIPREACGKDVSPPPKDRNYLWIALIARGGCEFAEKVLNVQEKTYSAAIIHNFQGNDTLDDMTSDPKYGTRVQIPSVFIGYHDAMHLYSNYSYNFTRTVLIRIKENYDYDFRAYLWPFAVVVGTCFALMAIFMLLRWARDMRRRSRSRLSAKHLKKIPVKKYKKGDHYDVCAICLEDYEEGEKLRVLPCGHTFHCKCVDPWLTKRKKTCPCCKRRVIPGRDREESGSESENENDGDSPGETTPLLAGGSGQPSTSGGSTFEHSAPPVLVHTEVISETQDEAQDSSLESLDGAGALEDVSSEEAVTDSQPTVAEVDSGSKMDASCERVQLARAEGSINAGFSSSEDDTSVKEKGRKKRNSNQSKTCVPLFTRERAR</sequence>
<dbReference type="InterPro" id="IPR046450">
    <property type="entry name" value="PA_dom_sf"/>
</dbReference>
<dbReference type="EC" id="2.3.2.27" evidence="3"/>
<dbReference type="Pfam" id="PF02225">
    <property type="entry name" value="PA"/>
    <property type="match status" value="1"/>
</dbReference>
<dbReference type="FunFam" id="3.30.40.10:FF:000824">
    <property type="entry name" value="E3 ubiquitin-protein ligase RNF13"/>
    <property type="match status" value="1"/>
</dbReference>
<feature type="region of interest" description="Disordered" evidence="11">
    <location>
        <begin position="290"/>
        <end position="333"/>
    </location>
</feature>
<feature type="domain" description="RING-type" evidence="13">
    <location>
        <begin position="241"/>
        <end position="283"/>
    </location>
</feature>
<evidence type="ECO:0000256" key="5">
    <source>
        <dbReference type="ARBA" id="ARBA00022723"/>
    </source>
</evidence>
<reference evidence="14 15" key="1">
    <citation type="submission" date="2018-04" db="EMBL/GenBank/DDBJ databases">
        <title>The genome of golden apple snail Pomacea canaliculata provides insight into stress tolerance and invasive adaptation.</title>
        <authorList>
            <person name="Liu C."/>
            <person name="Liu B."/>
            <person name="Ren Y."/>
            <person name="Zhang Y."/>
            <person name="Wang H."/>
            <person name="Li S."/>
            <person name="Jiang F."/>
            <person name="Yin L."/>
            <person name="Zhang G."/>
            <person name="Qian W."/>
            <person name="Fan W."/>
        </authorList>
    </citation>
    <scope>NUCLEOTIDE SEQUENCE [LARGE SCALE GENOMIC DNA]</scope>
    <source>
        <strain evidence="14">SZHN2017</strain>
        <tissue evidence="14">Muscle</tissue>
    </source>
</reference>
<dbReference type="Gene3D" id="3.30.40.10">
    <property type="entry name" value="Zinc/RING finger domain, C3HC4 (zinc finger)"/>
    <property type="match status" value="1"/>
</dbReference>
<evidence type="ECO:0000313" key="15">
    <source>
        <dbReference type="Proteomes" id="UP000245119"/>
    </source>
</evidence>
<evidence type="ECO:0000256" key="6">
    <source>
        <dbReference type="ARBA" id="ARBA00022771"/>
    </source>
</evidence>
<dbReference type="InterPro" id="IPR003137">
    <property type="entry name" value="PA_domain"/>
</dbReference>
<feature type="region of interest" description="Disordered" evidence="11">
    <location>
        <begin position="347"/>
        <end position="445"/>
    </location>
</feature>
<accession>A0A2T7NCM3</accession>
<evidence type="ECO:0000313" key="14">
    <source>
        <dbReference type="EMBL" id="PVD18920.1"/>
    </source>
</evidence>
<keyword evidence="7" id="KW-0862">Zinc</keyword>
<dbReference type="GO" id="GO:0061630">
    <property type="term" value="F:ubiquitin protein ligase activity"/>
    <property type="evidence" value="ECO:0007669"/>
    <property type="project" value="UniProtKB-EC"/>
</dbReference>
<keyword evidence="8 12" id="KW-1133">Transmembrane helix</keyword>
<evidence type="ECO:0000256" key="8">
    <source>
        <dbReference type="ARBA" id="ARBA00022989"/>
    </source>
</evidence>
<keyword evidence="4 12" id="KW-0812">Transmembrane</keyword>
<proteinExistence type="predicted"/>
<dbReference type="GO" id="GO:0008270">
    <property type="term" value="F:zinc ion binding"/>
    <property type="evidence" value="ECO:0007669"/>
    <property type="project" value="UniProtKB-KW"/>
</dbReference>
<keyword evidence="5" id="KW-0479">Metal-binding</keyword>
<evidence type="ECO:0000256" key="3">
    <source>
        <dbReference type="ARBA" id="ARBA00012483"/>
    </source>
</evidence>
<dbReference type="GO" id="GO:0016020">
    <property type="term" value="C:membrane"/>
    <property type="evidence" value="ECO:0007669"/>
    <property type="project" value="UniProtKB-SubCell"/>
</dbReference>
<dbReference type="Pfam" id="PF13639">
    <property type="entry name" value="zf-RING_2"/>
    <property type="match status" value="1"/>
</dbReference>
<dbReference type="PANTHER" id="PTHR47168">
    <property type="entry name" value="RING ZINC FINGER DOMAIN SUPERFAMILY PROTEIN-RELATED"/>
    <property type="match status" value="1"/>
</dbReference>
<dbReference type="Proteomes" id="UP000245119">
    <property type="component" value="Linkage Group LG14"/>
</dbReference>
<dbReference type="InterPro" id="IPR013083">
    <property type="entry name" value="Znf_RING/FYVE/PHD"/>
</dbReference>
<evidence type="ECO:0000256" key="10">
    <source>
        <dbReference type="PROSITE-ProRule" id="PRU00175"/>
    </source>
</evidence>
<dbReference type="EMBL" id="PZQS01000014">
    <property type="protein sequence ID" value="PVD18920.1"/>
    <property type="molecule type" value="Genomic_DNA"/>
</dbReference>
<comment type="caution">
    <text evidence="14">The sequence shown here is derived from an EMBL/GenBank/DDBJ whole genome shotgun (WGS) entry which is preliminary data.</text>
</comment>
<dbReference type="OrthoDB" id="8062037at2759"/>
<organism evidence="14 15">
    <name type="scientific">Pomacea canaliculata</name>
    <name type="common">Golden apple snail</name>
    <dbReference type="NCBI Taxonomy" id="400727"/>
    <lineage>
        <taxon>Eukaryota</taxon>
        <taxon>Metazoa</taxon>
        <taxon>Spiralia</taxon>
        <taxon>Lophotrochozoa</taxon>
        <taxon>Mollusca</taxon>
        <taxon>Gastropoda</taxon>
        <taxon>Caenogastropoda</taxon>
        <taxon>Architaenioglossa</taxon>
        <taxon>Ampullarioidea</taxon>
        <taxon>Ampullariidae</taxon>
        <taxon>Pomacea</taxon>
    </lineage>
</organism>
<dbReference type="SMART" id="SM00184">
    <property type="entry name" value="RING"/>
    <property type="match status" value="1"/>
</dbReference>
<keyword evidence="15" id="KW-1185">Reference proteome</keyword>
<evidence type="ECO:0000256" key="7">
    <source>
        <dbReference type="ARBA" id="ARBA00022833"/>
    </source>
</evidence>
<dbReference type="SUPFAM" id="SSF57850">
    <property type="entry name" value="RING/U-box"/>
    <property type="match status" value="1"/>
</dbReference>
<dbReference type="PROSITE" id="PS50089">
    <property type="entry name" value="ZF_RING_2"/>
    <property type="match status" value="1"/>
</dbReference>
<keyword evidence="6 10" id="KW-0863">Zinc-finger</keyword>
<dbReference type="Gene3D" id="3.50.30.30">
    <property type="match status" value="1"/>
</dbReference>